<dbReference type="Proteomes" id="UP001174867">
    <property type="component" value="Unassembled WGS sequence"/>
</dbReference>
<comment type="caution">
    <text evidence="6">The sequence shown here is derived from an EMBL/GenBank/DDBJ whole genome shotgun (WGS) entry which is preliminary data.</text>
</comment>
<dbReference type="Pfam" id="PF00419">
    <property type="entry name" value="Fimbrial"/>
    <property type="match status" value="1"/>
</dbReference>
<evidence type="ECO:0000256" key="3">
    <source>
        <dbReference type="ARBA" id="ARBA00022729"/>
    </source>
</evidence>
<protein>
    <submittedName>
        <fullName evidence="6">Fimbrial protein</fullName>
    </submittedName>
</protein>
<reference evidence="6 7" key="1">
    <citation type="submission" date="2023-07" db="EMBL/GenBank/DDBJ databases">
        <title>Citrobacter selenititolerans sp. nov., isolated from seleniferous soil.</title>
        <authorList>
            <person name="Zhang S."/>
            <person name="Li K."/>
            <person name="Peng J."/>
            <person name="Wang H."/>
            <person name="Sun J."/>
            <person name="Guo Y."/>
        </authorList>
    </citation>
    <scope>NUCLEOTIDE SEQUENCE [LARGE SCALE GENOMIC DNA]</scope>
    <source>
        <strain evidence="6 7">S2-9</strain>
    </source>
</reference>
<dbReference type="InterPro" id="IPR008966">
    <property type="entry name" value="Adhesion_dom_sf"/>
</dbReference>
<proteinExistence type="inferred from homology"/>
<dbReference type="PANTHER" id="PTHR33420:SF3">
    <property type="entry name" value="FIMBRIAL SUBUNIT ELFA"/>
    <property type="match status" value="1"/>
</dbReference>
<dbReference type="SUPFAM" id="SSF49401">
    <property type="entry name" value="Bacterial adhesins"/>
    <property type="match status" value="1"/>
</dbReference>
<evidence type="ECO:0000256" key="1">
    <source>
        <dbReference type="ARBA" id="ARBA00004561"/>
    </source>
</evidence>
<keyword evidence="3" id="KW-0732">Signal</keyword>
<comment type="subcellular location">
    <subcellularLocation>
        <location evidence="1">Fimbrium</location>
    </subcellularLocation>
</comment>
<dbReference type="InterPro" id="IPR000259">
    <property type="entry name" value="Adhesion_dom_fimbrial"/>
</dbReference>
<dbReference type="InterPro" id="IPR050263">
    <property type="entry name" value="Bact_Fimbrial_Adh_Pro"/>
</dbReference>
<dbReference type="PANTHER" id="PTHR33420">
    <property type="entry name" value="FIMBRIAL SUBUNIT ELFA-RELATED"/>
    <property type="match status" value="1"/>
</dbReference>
<gene>
    <name evidence="6" type="ORF">Q0A17_04865</name>
</gene>
<dbReference type="EMBL" id="JAUJYW010000002">
    <property type="protein sequence ID" value="MDN8598752.1"/>
    <property type="molecule type" value="Genomic_DNA"/>
</dbReference>
<feature type="domain" description="Fimbrial-type adhesion" evidence="5">
    <location>
        <begin position="25"/>
        <end position="157"/>
    </location>
</feature>
<keyword evidence="4" id="KW-0281">Fimbrium</keyword>
<comment type="similarity">
    <text evidence="2">Belongs to the fimbrial protein family.</text>
</comment>
<dbReference type="RefSeq" id="WP_301697224.1">
    <property type="nucleotide sequence ID" value="NZ_JAUJYW010000002.1"/>
</dbReference>
<dbReference type="InterPro" id="IPR036937">
    <property type="entry name" value="Adhesion_dom_fimbrial_sf"/>
</dbReference>
<evidence type="ECO:0000259" key="5">
    <source>
        <dbReference type="Pfam" id="PF00419"/>
    </source>
</evidence>
<accession>A0ABT8PQY3</accession>
<dbReference type="Gene3D" id="2.60.40.1090">
    <property type="entry name" value="Fimbrial-type adhesion domain"/>
    <property type="match status" value="1"/>
</dbReference>
<evidence type="ECO:0000256" key="2">
    <source>
        <dbReference type="ARBA" id="ARBA00006671"/>
    </source>
</evidence>
<evidence type="ECO:0000256" key="4">
    <source>
        <dbReference type="ARBA" id="ARBA00023263"/>
    </source>
</evidence>
<evidence type="ECO:0000313" key="7">
    <source>
        <dbReference type="Proteomes" id="UP001174867"/>
    </source>
</evidence>
<sequence>MGVWKPWYVTWVFVLKNDLVIPTYTCELDNTYSNYISLPDVSVNQLNANGPGKYADAPAPFHFNLTCDPQTSVSIQFDGTTMENIDNALANTKSGNDNVGIQLLFNNTPVKMGEKLEVISSAQAVESVGFNAYYYYKGGAVSGGEVNSVATFTFDYQ</sequence>
<name>A0ABT8PQY3_9ENTR</name>
<evidence type="ECO:0000313" key="6">
    <source>
        <dbReference type="EMBL" id="MDN8598752.1"/>
    </source>
</evidence>
<keyword evidence="7" id="KW-1185">Reference proteome</keyword>
<organism evidence="6 7">
    <name type="scientific">Citrobacter enshiensis</name>
    <dbReference type="NCBI Taxonomy" id="2971264"/>
    <lineage>
        <taxon>Bacteria</taxon>
        <taxon>Pseudomonadati</taxon>
        <taxon>Pseudomonadota</taxon>
        <taxon>Gammaproteobacteria</taxon>
        <taxon>Enterobacterales</taxon>
        <taxon>Enterobacteriaceae</taxon>
        <taxon>Citrobacter</taxon>
    </lineage>
</organism>